<protein>
    <submittedName>
        <fullName evidence="8">Brain-specific homeobox protein homolog (Trinotate prediction)</fullName>
    </submittedName>
</protein>
<evidence type="ECO:0000256" key="2">
    <source>
        <dbReference type="ARBA" id="ARBA00023125"/>
    </source>
</evidence>
<evidence type="ECO:0000256" key="1">
    <source>
        <dbReference type="ARBA" id="ARBA00004123"/>
    </source>
</evidence>
<comment type="subcellular location">
    <subcellularLocation>
        <location evidence="1 5 6">Nucleus</location>
    </subcellularLocation>
</comment>
<evidence type="ECO:0000313" key="8">
    <source>
        <dbReference type="EMBL" id="NDJ95635.1"/>
    </source>
</evidence>
<dbReference type="InterPro" id="IPR009057">
    <property type="entry name" value="Homeodomain-like_sf"/>
</dbReference>
<dbReference type="PRINTS" id="PR00024">
    <property type="entry name" value="HOMEOBOX"/>
</dbReference>
<dbReference type="GO" id="GO:0005634">
    <property type="term" value="C:nucleus"/>
    <property type="evidence" value="ECO:0007669"/>
    <property type="project" value="UniProtKB-SubCell"/>
</dbReference>
<dbReference type="GO" id="GO:0000978">
    <property type="term" value="F:RNA polymerase II cis-regulatory region sequence-specific DNA binding"/>
    <property type="evidence" value="ECO:0007669"/>
    <property type="project" value="TreeGrafter"/>
</dbReference>
<dbReference type="GO" id="GO:0030154">
    <property type="term" value="P:cell differentiation"/>
    <property type="evidence" value="ECO:0007669"/>
    <property type="project" value="TreeGrafter"/>
</dbReference>
<keyword evidence="2 5" id="KW-0238">DNA-binding</keyword>
<accession>A0A6B2G010</accession>
<sequence>MTLSNMKTFKIEEILEKNTNKEENKKKPPECTETLYTPRPFATDIHTACYGSCCCGMPSYFSPTSPYIQIPHEYWGGRQYTYLGSRISGPAPSNPISGIEEDGECDVYIGKDDAVCSNEPDLDGYGCYMRMRRRRAIFSTVQLQTMKKEFEIKRYLSSQERQEIAREINVGEKQIKIWWQNRRNKDKNIIQKNECMIEKEDINLEKDS</sequence>
<evidence type="ECO:0000256" key="3">
    <source>
        <dbReference type="ARBA" id="ARBA00023155"/>
    </source>
</evidence>
<keyword evidence="3 5" id="KW-0371">Homeobox</keyword>
<evidence type="ECO:0000259" key="7">
    <source>
        <dbReference type="PROSITE" id="PS50071"/>
    </source>
</evidence>
<name>A0A6B2G010_MYXSQ</name>
<dbReference type="InterPro" id="IPR001356">
    <property type="entry name" value="HD"/>
</dbReference>
<feature type="DNA-binding region" description="Homeobox" evidence="5">
    <location>
        <begin position="131"/>
        <end position="190"/>
    </location>
</feature>
<dbReference type="InterPro" id="IPR050394">
    <property type="entry name" value="Homeobox_NK-like"/>
</dbReference>
<dbReference type="SMART" id="SM00389">
    <property type="entry name" value="HOX"/>
    <property type="match status" value="1"/>
</dbReference>
<evidence type="ECO:0000256" key="4">
    <source>
        <dbReference type="ARBA" id="ARBA00023242"/>
    </source>
</evidence>
<dbReference type="CDD" id="cd00086">
    <property type="entry name" value="homeodomain"/>
    <property type="match status" value="1"/>
</dbReference>
<dbReference type="Gene3D" id="1.10.10.60">
    <property type="entry name" value="Homeodomain-like"/>
    <property type="match status" value="1"/>
</dbReference>
<reference evidence="8" key="1">
    <citation type="submission" date="2018-11" db="EMBL/GenBank/DDBJ databases">
        <title>Myxobolus squamalis genome and transcriptome.</title>
        <authorList>
            <person name="Yahalomi D."/>
            <person name="Atkinson S.D."/>
            <person name="Neuhof M."/>
            <person name="Chang E.S."/>
            <person name="Philippe H."/>
            <person name="Cartwright P."/>
            <person name="Bartholomew J.L."/>
            <person name="Huchon D."/>
        </authorList>
    </citation>
    <scope>NUCLEOTIDE SEQUENCE</scope>
    <source>
        <strain evidence="8">71B08</strain>
        <tissue evidence="8">Whole</tissue>
    </source>
</reference>
<organism evidence="8">
    <name type="scientific">Myxobolus squamalis</name>
    <name type="common">Myxosporean</name>
    <dbReference type="NCBI Taxonomy" id="59785"/>
    <lineage>
        <taxon>Eukaryota</taxon>
        <taxon>Metazoa</taxon>
        <taxon>Cnidaria</taxon>
        <taxon>Myxozoa</taxon>
        <taxon>Myxosporea</taxon>
        <taxon>Bivalvulida</taxon>
        <taxon>Platysporina</taxon>
        <taxon>Myxobolidae</taxon>
        <taxon>Myxobolus</taxon>
    </lineage>
</organism>
<evidence type="ECO:0000256" key="6">
    <source>
        <dbReference type="RuleBase" id="RU000682"/>
    </source>
</evidence>
<keyword evidence="4 5" id="KW-0539">Nucleus</keyword>
<proteinExistence type="predicted"/>
<evidence type="ECO:0000256" key="5">
    <source>
        <dbReference type="PROSITE-ProRule" id="PRU00108"/>
    </source>
</evidence>
<feature type="domain" description="Homeobox" evidence="7">
    <location>
        <begin position="129"/>
        <end position="189"/>
    </location>
</feature>
<dbReference type="SUPFAM" id="SSF46689">
    <property type="entry name" value="Homeodomain-like"/>
    <property type="match status" value="1"/>
</dbReference>
<dbReference type="Pfam" id="PF00046">
    <property type="entry name" value="Homeodomain"/>
    <property type="match status" value="1"/>
</dbReference>
<dbReference type="InterPro" id="IPR020479">
    <property type="entry name" value="HD_metazoa"/>
</dbReference>
<dbReference type="AlphaFoldDB" id="A0A6B2G010"/>
<dbReference type="EMBL" id="GHBR01000033">
    <property type="protein sequence ID" value="NDJ95635.1"/>
    <property type="molecule type" value="Transcribed_RNA"/>
</dbReference>
<dbReference type="PROSITE" id="PS50071">
    <property type="entry name" value="HOMEOBOX_2"/>
    <property type="match status" value="1"/>
</dbReference>
<dbReference type="GO" id="GO:0000981">
    <property type="term" value="F:DNA-binding transcription factor activity, RNA polymerase II-specific"/>
    <property type="evidence" value="ECO:0007669"/>
    <property type="project" value="TreeGrafter"/>
</dbReference>
<dbReference type="PANTHER" id="PTHR24340">
    <property type="entry name" value="HOMEOBOX PROTEIN NKX"/>
    <property type="match status" value="1"/>
</dbReference>